<dbReference type="EMBL" id="CP108473">
    <property type="protein sequence ID" value="WUS26326.1"/>
    <property type="molecule type" value="Genomic_DNA"/>
</dbReference>
<protein>
    <submittedName>
        <fullName evidence="1">Endonuclease VII domain-containing protein</fullName>
    </submittedName>
</protein>
<dbReference type="InterPro" id="IPR004211">
    <property type="entry name" value="Endonuclease_7"/>
</dbReference>
<dbReference type="GeneID" id="96634535"/>
<name>A0ABZ1VTC4_9ACTN</name>
<dbReference type="Pfam" id="PF02945">
    <property type="entry name" value="Endonuclease_7"/>
    <property type="match status" value="1"/>
</dbReference>
<dbReference type="RefSeq" id="WP_246296144.1">
    <property type="nucleotide sequence ID" value="NZ_BAAATH010000049.1"/>
</dbReference>
<dbReference type="GO" id="GO:0004519">
    <property type="term" value="F:endonuclease activity"/>
    <property type="evidence" value="ECO:0007669"/>
    <property type="project" value="UniProtKB-KW"/>
</dbReference>
<dbReference type="Proteomes" id="UP001432292">
    <property type="component" value="Chromosome"/>
</dbReference>
<organism evidence="1 2">
    <name type="scientific">Streptomyces caniferus</name>
    <dbReference type="NCBI Taxonomy" id="285557"/>
    <lineage>
        <taxon>Bacteria</taxon>
        <taxon>Bacillati</taxon>
        <taxon>Actinomycetota</taxon>
        <taxon>Actinomycetes</taxon>
        <taxon>Kitasatosporales</taxon>
        <taxon>Streptomycetaceae</taxon>
        <taxon>Streptomyces</taxon>
    </lineage>
</organism>
<dbReference type="InterPro" id="IPR038563">
    <property type="entry name" value="Endonuclease_7_sf"/>
</dbReference>
<sequence>MAERDAMIKERSGICPICVEPGREHVDHDRDTGKVRGVLCFNCNSALGKLRDDPDALRRAIAYLEGNVWKPIFEAPGVYQLPS</sequence>
<dbReference type="InterPro" id="IPR044925">
    <property type="entry name" value="His-Me_finger_sf"/>
</dbReference>
<keyword evidence="1" id="KW-0255">Endonuclease</keyword>
<keyword evidence="1" id="KW-0378">Hydrolase</keyword>
<evidence type="ECO:0000313" key="1">
    <source>
        <dbReference type="EMBL" id="WUS26326.1"/>
    </source>
</evidence>
<reference evidence="1" key="1">
    <citation type="submission" date="2022-10" db="EMBL/GenBank/DDBJ databases">
        <title>The complete genomes of actinobacterial strains from the NBC collection.</title>
        <authorList>
            <person name="Joergensen T.S."/>
            <person name="Alvarez Arevalo M."/>
            <person name="Sterndorff E.B."/>
            <person name="Faurdal D."/>
            <person name="Vuksanovic O."/>
            <person name="Mourched A.-S."/>
            <person name="Charusanti P."/>
            <person name="Shaw S."/>
            <person name="Blin K."/>
            <person name="Weber T."/>
        </authorList>
    </citation>
    <scope>NUCLEOTIDE SEQUENCE</scope>
    <source>
        <strain evidence="1">NBC_01256</strain>
    </source>
</reference>
<proteinExistence type="predicted"/>
<keyword evidence="1" id="KW-0540">Nuclease</keyword>
<dbReference type="SUPFAM" id="SSF54060">
    <property type="entry name" value="His-Me finger endonucleases"/>
    <property type="match status" value="1"/>
</dbReference>
<evidence type="ECO:0000313" key="2">
    <source>
        <dbReference type="Proteomes" id="UP001432292"/>
    </source>
</evidence>
<dbReference type="Gene3D" id="3.40.1800.10">
    <property type="entry name" value="His-Me finger endonucleases"/>
    <property type="match status" value="1"/>
</dbReference>
<gene>
    <name evidence="1" type="ORF">OG727_30805</name>
</gene>
<accession>A0ABZ1VTC4</accession>
<keyword evidence="2" id="KW-1185">Reference proteome</keyword>